<keyword evidence="1" id="KW-0812">Transmembrane</keyword>
<gene>
    <name evidence="2" type="ORF">JTY93_28470</name>
</gene>
<dbReference type="Proteomes" id="UP000663249">
    <property type="component" value="Plasmid pSDM007"/>
</dbReference>
<protein>
    <submittedName>
        <fullName evidence="2">Uncharacterized protein</fullName>
    </submittedName>
</protein>
<evidence type="ECO:0000313" key="2">
    <source>
        <dbReference type="EMBL" id="QSB42503.1"/>
    </source>
</evidence>
<reference evidence="2 3" key="1">
    <citation type="submission" date="2021-02" db="EMBL/GenBank/DDBJ databases">
        <title>Genomic and phenotypic characterization of Pseudomonas hygromyciniae, a novel bacterial species discovered from a commercially purchased antibiotic vial.</title>
        <authorList>
            <person name="Turner T.L."/>
            <person name="Mitra S.D."/>
            <person name="Kochan T.J."/>
            <person name="Pincus N.B."/>
            <person name="Lebrun-Corbin M."/>
            <person name="Cheung B."/>
            <person name="Gatesy S.W."/>
            <person name="Afzal T."/>
            <person name="Ozer E.A."/>
            <person name="Hauser A.R."/>
        </authorList>
    </citation>
    <scope>NUCLEOTIDE SEQUENCE [LARGE SCALE GENOMIC DNA]</scope>
    <source>
        <strain evidence="2 3">SDM007</strain>
        <plasmid evidence="2 3">pSDM007</plasmid>
    </source>
</reference>
<feature type="transmembrane region" description="Helical" evidence="1">
    <location>
        <begin position="6"/>
        <end position="27"/>
    </location>
</feature>
<geneLocation type="plasmid" evidence="2 3">
    <name>pSDM007</name>
</geneLocation>
<keyword evidence="1" id="KW-0472">Membrane</keyword>
<keyword evidence="2" id="KW-0614">Plasmid</keyword>
<dbReference type="RefSeq" id="WP_099170541.1">
    <property type="nucleotide sequence ID" value="NZ_CP070507.1"/>
</dbReference>
<organism evidence="2 3">
    <name type="scientific">Pseudomonas hygromyciniae</name>
    <dbReference type="NCBI Taxonomy" id="2812000"/>
    <lineage>
        <taxon>Bacteria</taxon>
        <taxon>Pseudomonadati</taxon>
        <taxon>Pseudomonadota</taxon>
        <taxon>Gammaproteobacteria</taxon>
        <taxon>Pseudomonadales</taxon>
        <taxon>Pseudomonadaceae</taxon>
        <taxon>Pseudomonas</taxon>
    </lineage>
</organism>
<evidence type="ECO:0000256" key="1">
    <source>
        <dbReference type="SAM" id="Phobius"/>
    </source>
</evidence>
<sequence>MEPIVLTLSAALVLSVIAIAIFVMLWMGERKAHRAAKALLEAERRTRSIEEVMEHVQPLWDQVNT</sequence>
<dbReference type="EMBL" id="CP070507">
    <property type="protein sequence ID" value="QSB42503.1"/>
    <property type="molecule type" value="Genomic_DNA"/>
</dbReference>
<keyword evidence="1" id="KW-1133">Transmembrane helix</keyword>
<evidence type="ECO:0000313" key="3">
    <source>
        <dbReference type="Proteomes" id="UP000663249"/>
    </source>
</evidence>
<accession>A0ABX7K6A6</accession>
<name>A0ABX7K6A6_9PSED</name>
<keyword evidence="3" id="KW-1185">Reference proteome</keyword>
<proteinExistence type="predicted"/>